<dbReference type="Pfam" id="PF00378">
    <property type="entry name" value="ECH_1"/>
    <property type="match status" value="1"/>
</dbReference>
<comment type="caution">
    <text evidence="5">The sequence shown here is derived from an EMBL/GenBank/DDBJ whole genome shotgun (WGS) entry which is preliminary data.</text>
</comment>
<evidence type="ECO:0000256" key="4">
    <source>
        <dbReference type="ARBA" id="ARBA00023235"/>
    </source>
</evidence>
<dbReference type="InterPro" id="IPR014748">
    <property type="entry name" value="Enoyl-CoA_hydra_C"/>
</dbReference>
<comment type="similarity">
    <text evidence="2">Belongs to the enoyl-CoA hydratase/isomerase family.</text>
</comment>
<dbReference type="PANTHER" id="PTHR43684">
    <property type="match status" value="1"/>
</dbReference>
<proteinExistence type="inferred from homology"/>
<dbReference type="CDD" id="cd06558">
    <property type="entry name" value="crotonase-like"/>
    <property type="match status" value="1"/>
</dbReference>
<keyword evidence="3" id="KW-0576">Peroxisome</keyword>
<evidence type="ECO:0000256" key="3">
    <source>
        <dbReference type="ARBA" id="ARBA00023140"/>
    </source>
</evidence>
<name>A0A3D9HMS8_9PROT</name>
<accession>A0A3D9HMS8</accession>
<comment type="subcellular location">
    <subcellularLocation>
        <location evidence="1">Peroxisome</location>
    </subcellularLocation>
</comment>
<sequence>MTEFVTIDRQDAVLHLQFNRVEKKNALTHAMYEILADSLVKAEEDLSVGAIVFSGAGDCFTSGNDLVDFQQNPILDETAPGVQFILALARSTVPLIAAVDGPAVGIGSTMLLHCDHVFAAPSAQLQFPFVNLALPPEAGATYLLSRQLGHARAAELLLGGAPFDAEKAHELGIVNTIVPADDLLETALTHAAFYAAKPPAAIRKTKKLMKSDMDQVVAQIKVELQDFMAGLKSPECHEALAAFLQKRKPDFKQFRN</sequence>
<dbReference type="PANTHER" id="PTHR43684:SF1">
    <property type="entry name" value="ENOYL-COA DELTA ISOMERASE 2"/>
    <property type="match status" value="1"/>
</dbReference>
<reference evidence="5 6" key="1">
    <citation type="submission" date="2018-07" db="EMBL/GenBank/DDBJ databases">
        <title>Genomic Encyclopedia of Type Strains, Phase III (KMG-III): the genomes of soil and plant-associated and newly described type strains.</title>
        <authorList>
            <person name="Whitman W."/>
        </authorList>
    </citation>
    <scope>NUCLEOTIDE SEQUENCE [LARGE SCALE GENOMIC DNA]</scope>
    <source>
        <strain evidence="5 6">CECT 8488</strain>
    </source>
</reference>
<organism evidence="5 6">
    <name type="scientific">Aestuariispira insulae</name>
    <dbReference type="NCBI Taxonomy" id="1461337"/>
    <lineage>
        <taxon>Bacteria</taxon>
        <taxon>Pseudomonadati</taxon>
        <taxon>Pseudomonadota</taxon>
        <taxon>Alphaproteobacteria</taxon>
        <taxon>Rhodospirillales</taxon>
        <taxon>Kiloniellaceae</taxon>
        <taxon>Aestuariispira</taxon>
    </lineage>
</organism>
<dbReference type="InterPro" id="IPR001753">
    <property type="entry name" value="Enoyl-CoA_hydra/iso"/>
</dbReference>
<dbReference type="Gene3D" id="1.10.12.10">
    <property type="entry name" value="Lyase 2-enoyl-coa Hydratase, Chain A, domain 2"/>
    <property type="match status" value="1"/>
</dbReference>
<dbReference type="GO" id="GO:0004165">
    <property type="term" value="F:delta(3)-delta(2)-enoyl-CoA isomerase activity"/>
    <property type="evidence" value="ECO:0007669"/>
    <property type="project" value="UniProtKB-ARBA"/>
</dbReference>
<dbReference type="InterPro" id="IPR029045">
    <property type="entry name" value="ClpP/crotonase-like_dom_sf"/>
</dbReference>
<gene>
    <name evidence="5" type="ORF">DFP90_10440</name>
</gene>
<dbReference type="AlphaFoldDB" id="A0A3D9HMS8"/>
<evidence type="ECO:0000313" key="5">
    <source>
        <dbReference type="EMBL" id="RED50769.1"/>
    </source>
</evidence>
<dbReference type="Gene3D" id="3.90.226.10">
    <property type="entry name" value="2-enoyl-CoA Hydratase, Chain A, domain 1"/>
    <property type="match status" value="1"/>
</dbReference>
<protein>
    <submittedName>
        <fullName evidence="5">Enoyl-CoA hydratase</fullName>
    </submittedName>
</protein>
<dbReference type="InterPro" id="IPR051053">
    <property type="entry name" value="ECH/Chromodomain_protein"/>
</dbReference>
<keyword evidence="6" id="KW-1185">Reference proteome</keyword>
<dbReference type="SUPFAM" id="SSF52096">
    <property type="entry name" value="ClpP/crotonase"/>
    <property type="match status" value="1"/>
</dbReference>
<evidence type="ECO:0000256" key="1">
    <source>
        <dbReference type="ARBA" id="ARBA00004275"/>
    </source>
</evidence>
<keyword evidence="4" id="KW-0413">Isomerase</keyword>
<evidence type="ECO:0000256" key="2">
    <source>
        <dbReference type="ARBA" id="ARBA00005254"/>
    </source>
</evidence>
<dbReference type="Proteomes" id="UP000256845">
    <property type="component" value="Unassembled WGS sequence"/>
</dbReference>
<dbReference type="EMBL" id="QRDW01000004">
    <property type="protein sequence ID" value="RED50769.1"/>
    <property type="molecule type" value="Genomic_DNA"/>
</dbReference>
<evidence type="ECO:0000313" key="6">
    <source>
        <dbReference type="Proteomes" id="UP000256845"/>
    </source>
</evidence>
<dbReference type="RefSeq" id="WP_115936572.1">
    <property type="nucleotide sequence ID" value="NZ_QRDW01000004.1"/>
</dbReference>
<dbReference type="OrthoDB" id="9797151at2"/>